<protein>
    <recommendedName>
        <fullName evidence="3">DUF4391 domain-containing protein</fullName>
    </recommendedName>
</protein>
<name>A0A1N6GNB6_9FLAO</name>
<keyword evidence="2" id="KW-1185">Reference proteome</keyword>
<dbReference type="EMBL" id="FSRK01000001">
    <property type="protein sequence ID" value="SIO09007.1"/>
    <property type="molecule type" value="Genomic_DNA"/>
</dbReference>
<gene>
    <name evidence="1" type="ORF">SAMN05444409_1950</name>
</gene>
<accession>A0A1N6GNB6</accession>
<evidence type="ECO:0000313" key="1">
    <source>
        <dbReference type="EMBL" id="SIO09007.1"/>
    </source>
</evidence>
<dbReference type="AlphaFoldDB" id="A0A1N6GNB6"/>
<sequence length="214" mass="24994">MFDLPKSTVVKKVIPKNAFDTYTNSKQKKIISEKILRITWANKLSQDTINLAGKDIQEIQIFEIELKEKLYIKDLLLIIDKAIPYQIIFNVRFNNEFYISTSAKHSHPTNDDNSVIDYTFSTDWNDENELSPCVELKNNLDWVYKNFCSQFVSDTSASKNLQEIIEIEKNIDSIKKEIEKIKSEILRCKQFNKKVELNLRLKLLMGEMTSSIKS</sequence>
<evidence type="ECO:0008006" key="3">
    <source>
        <dbReference type="Google" id="ProtNLM"/>
    </source>
</evidence>
<dbReference type="STRING" id="1416779.SAMN05444409_1950"/>
<dbReference type="RefSeq" id="WP_074235066.1">
    <property type="nucleotide sequence ID" value="NZ_FSRK01000001.1"/>
</dbReference>
<dbReference type="InterPro" id="IPR025503">
    <property type="entry name" value="DUF4391"/>
</dbReference>
<dbReference type="OrthoDB" id="9805811at2"/>
<proteinExistence type="predicted"/>
<dbReference type="Proteomes" id="UP000185207">
    <property type="component" value="Unassembled WGS sequence"/>
</dbReference>
<organism evidence="1 2">
    <name type="scientific">Epilithonimonas zeae</name>
    <dbReference type="NCBI Taxonomy" id="1416779"/>
    <lineage>
        <taxon>Bacteria</taxon>
        <taxon>Pseudomonadati</taxon>
        <taxon>Bacteroidota</taxon>
        <taxon>Flavobacteriia</taxon>
        <taxon>Flavobacteriales</taxon>
        <taxon>Weeksellaceae</taxon>
        <taxon>Chryseobacterium group</taxon>
        <taxon>Epilithonimonas</taxon>
    </lineage>
</organism>
<evidence type="ECO:0000313" key="2">
    <source>
        <dbReference type="Proteomes" id="UP000185207"/>
    </source>
</evidence>
<reference evidence="2" key="1">
    <citation type="submission" date="2016-11" db="EMBL/GenBank/DDBJ databases">
        <authorList>
            <person name="Varghese N."/>
            <person name="Submissions S."/>
        </authorList>
    </citation>
    <scope>NUCLEOTIDE SEQUENCE [LARGE SCALE GENOMIC DNA]</scope>
    <source>
        <strain evidence="2">DSM 27623</strain>
    </source>
</reference>
<dbReference type="Pfam" id="PF14335">
    <property type="entry name" value="DUF4391"/>
    <property type="match status" value="1"/>
</dbReference>